<proteinExistence type="predicted"/>
<protein>
    <submittedName>
        <fullName evidence="2">Uncharacterized protein</fullName>
    </submittedName>
</protein>
<dbReference type="AlphaFoldDB" id="A0A4Q5M4H7"/>
<accession>A0A4Q5M4H7</accession>
<gene>
    <name evidence="2" type="ORF">EWM59_01365</name>
</gene>
<dbReference type="OrthoDB" id="941199at2"/>
<reference evidence="2 3" key="1">
    <citation type="submission" date="2019-02" db="EMBL/GenBank/DDBJ databases">
        <title>Bacterial novel species Emticicia sp. 17J42-9 isolated from soil.</title>
        <authorList>
            <person name="Jung H.-Y."/>
        </authorList>
    </citation>
    <scope>NUCLEOTIDE SEQUENCE [LARGE SCALE GENOMIC DNA]</scope>
    <source>
        <strain evidence="2 3">17J42-9</strain>
    </source>
</reference>
<comment type="caution">
    <text evidence="2">The sequence shown here is derived from an EMBL/GenBank/DDBJ whole genome shotgun (WGS) entry which is preliminary data.</text>
</comment>
<dbReference type="EMBL" id="SEWF01000002">
    <property type="protein sequence ID" value="RYU97366.1"/>
    <property type="molecule type" value="Genomic_DNA"/>
</dbReference>
<keyword evidence="1" id="KW-0472">Membrane</keyword>
<keyword evidence="1" id="KW-1133">Transmembrane helix</keyword>
<feature type="transmembrane region" description="Helical" evidence="1">
    <location>
        <begin position="12"/>
        <end position="31"/>
    </location>
</feature>
<dbReference type="RefSeq" id="WP_130019148.1">
    <property type="nucleotide sequence ID" value="NZ_SEWF01000002.1"/>
</dbReference>
<keyword evidence="1" id="KW-0812">Transmembrane</keyword>
<name>A0A4Q5M4H7_9BACT</name>
<evidence type="ECO:0000313" key="2">
    <source>
        <dbReference type="EMBL" id="RYU97366.1"/>
    </source>
</evidence>
<sequence>MITDIRKASATTLSIVAILIVLLLWHLIVAFTPRIKLAGLFLAKPAEPGYVWQNANHADARLFWQNTDVVWQEGLEHPEFKAESAEIEGDWNPLPGYRFIDKNKGLHTIWTPGLLHPDYMAWSDKTEERWLPVTGYRFTEEGDEVDCVWDPNKDYPDLKIKTTDATDQYLPYPGYVFVEPNTSLKVVWVPGTVNYEQPHLVAGVTEGTWNPRYNYRPSRMSDSDKIKLAAAAIITYKVISHL</sequence>
<evidence type="ECO:0000256" key="1">
    <source>
        <dbReference type="SAM" id="Phobius"/>
    </source>
</evidence>
<dbReference type="Proteomes" id="UP000293162">
    <property type="component" value="Unassembled WGS sequence"/>
</dbReference>
<keyword evidence="3" id="KW-1185">Reference proteome</keyword>
<evidence type="ECO:0000313" key="3">
    <source>
        <dbReference type="Proteomes" id="UP000293162"/>
    </source>
</evidence>
<organism evidence="2 3">
    <name type="scientific">Emticicia agri</name>
    <dbReference type="NCBI Taxonomy" id="2492393"/>
    <lineage>
        <taxon>Bacteria</taxon>
        <taxon>Pseudomonadati</taxon>
        <taxon>Bacteroidota</taxon>
        <taxon>Cytophagia</taxon>
        <taxon>Cytophagales</taxon>
        <taxon>Leadbetterellaceae</taxon>
        <taxon>Emticicia</taxon>
    </lineage>
</organism>